<dbReference type="EMBL" id="CP007142">
    <property type="protein sequence ID" value="AJQ92828.1"/>
    <property type="molecule type" value="Genomic_DNA"/>
</dbReference>
<accession>A0A0C5VHL5</accession>
<dbReference type="AlphaFoldDB" id="A0A0C5VHL5"/>
<feature type="compositionally biased region" description="Polar residues" evidence="1">
    <location>
        <begin position="57"/>
        <end position="70"/>
    </location>
</feature>
<sequence>MGRSEQIRIRTFSDGLLFSFHDLHSNFYPIIAPETKSPSNIVVIDISDSQPPAHLQASEQSGSKQNQLSS</sequence>
<protein>
    <submittedName>
        <fullName evidence="2">Uncharacterized protein</fullName>
    </submittedName>
</protein>
<dbReference type="HOGENOM" id="CLU_2752165_0_0_6"/>
<name>A0A0C5VHL5_9GAMM</name>
<proteinExistence type="predicted"/>
<evidence type="ECO:0000313" key="3">
    <source>
        <dbReference type="Proteomes" id="UP000032266"/>
    </source>
</evidence>
<keyword evidence="3" id="KW-1185">Reference proteome</keyword>
<evidence type="ECO:0000256" key="1">
    <source>
        <dbReference type="SAM" id="MobiDB-lite"/>
    </source>
</evidence>
<feature type="region of interest" description="Disordered" evidence="1">
    <location>
        <begin position="48"/>
        <end position="70"/>
    </location>
</feature>
<organism evidence="2 3">
    <name type="scientific">Gynuella sunshinyii YC6258</name>
    <dbReference type="NCBI Taxonomy" id="1445510"/>
    <lineage>
        <taxon>Bacteria</taxon>
        <taxon>Pseudomonadati</taxon>
        <taxon>Pseudomonadota</taxon>
        <taxon>Gammaproteobacteria</taxon>
        <taxon>Oceanospirillales</taxon>
        <taxon>Saccharospirillaceae</taxon>
        <taxon>Gynuella</taxon>
    </lineage>
</organism>
<evidence type="ECO:0000313" key="2">
    <source>
        <dbReference type="EMBL" id="AJQ92828.1"/>
    </source>
</evidence>
<dbReference type="KEGG" id="gsn:YC6258_00778"/>
<dbReference type="Proteomes" id="UP000032266">
    <property type="component" value="Chromosome"/>
</dbReference>
<gene>
    <name evidence="2" type="ORF">YC6258_00778</name>
</gene>
<reference evidence="2 3" key="1">
    <citation type="submission" date="2014-01" db="EMBL/GenBank/DDBJ databases">
        <title>Full genme sequencing of cellulolytic bacterium Gynuella sunshinyii YC6258T gen. nov., sp. nov.</title>
        <authorList>
            <person name="Khan H."/>
            <person name="Chung E.J."/>
            <person name="Chung Y.R."/>
        </authorList>
    </citation>
    <scope>NUCLEOTIDE SEQUENCE [LARGE SCALE GENOMIC DNA]</scope>
    <source>
        <strain evidence="2 3">YC6258</strain>
    </source>
</reference>